<dbReference type="PRINTS" id="PR00868">
    <property type="entry name" value="DNAPOLI"/>
</dbReference>
<dbReference type="SMART" id="SM00474">
    <property type="entry name" value="35EXOc"/>
    <property type="match status" value="1"/>
</dbReference>
<evidence type="ECO:0000313" key="9">
    <source>
        <dbReference type="Proteomes" id="UP000175971"/>
    </source>
</evidence>
<comment type="catalytic activity">
    <reaction evidence="5">
        <text>DNA(n) + a 2'-deoxyribonucleoside 5'-triphosphate = DNA(n+1) + diphosphate</text>
        <dbReference type="Rhea" id="RHEA:22508"/>
        <dbReference type="Rhea" id="RHEA-COMP:17339"/>
        <dbReference type="Rhea" id="RHEA-COMP:17340"/>
        <dbReference type="ChEBI" id="CHEBI:33019"/>
        <dbReference type="ChEBI" id="CHEBI:61560"/>
        <dbReference type="ChEBI" id="CHEBI:173112"/>
        <dbReference type="EC" id="2.7.7.7"/>
    </reaction>
</comment>
<proteinExistence type="inferred from homology"/>
<comment type="caution">
    <text evidence="8">The sequence shown here is derived from an EMBL/GenBank/DDBJ whole genome shotgun (WGS) entry which is preliminary data.</text>
</comment>
<dbReference type="EMBL" id="LJGZ01000094">
    <property type="protein sequence ID" value="OEV18173.1"/>
    <property type="molecule type" value="Genomic_DNA"/>
</dbReference>
<dbReference type="InterPro" id="IPR002562">
    <property type="entry name" value="3'-5'_exonuclease_dom"/>
</dbReference>
<dbReference type="GO" id="GO:0003677">
    <property type="term" value="F:DNA binding"/>
    <property type="evidence" value="ECO:0007669"/>
    <property type="project" value="InterPro"/>
</dbReference>
<protein>
    <recommendedName>
        <fullName evidence="3">DNA polymerase I</fullName>
        <ecNumber evidence="2">2.7.7.7</ecNumber>
    </recommendedName>
</protein>
<dbReference type="InterPro" id="IPR001098">
    <property type="entry name" value="DNA-dir_DNA_pol_A_palm_dom"/>
</dbReference>
<evidence type="ECO:0000313" key="8">
    <source>
        <dbReference type="EMBL" id="OEV18173.1"/>
    </source>
</evidence>
<evidence type="ECO:0000259" key="6">
    <source>
        <dbReference type="SMART" id="SM00474"/>
    </source>
</evidence>
<gene>
    <name evidence="8" type="ORF">AN221_23825</name>
</gene>
<evidence type="ECO:0000256" key="4">
    <source>
        <dbReference type="ARBA" id="ARBA00022705"/>
    </source>
</evidence>
<dbReference type="PANTHER" id="PTHR10133:SF27">
    <property type="entry name" value="DNA POLYMERASE NU"/>
    <property type="match status" value="1"/>
</dbReference>
<comment type="similarity">
    <text evidence="1">Belongs to the DNA polymerase type-A family.</text>
</comment>
<dbReference type="SUPFAM" id="SSF56672">
    <property type="entry name" value="DNA/RNA polymerases"/>
    <property type="match status" value="1"/>
</dbReference>
<dbReference type="GO" id="GO:0006302">
    <property type="term" value="P:double-strand break repair"/>
    <property type="evidence" value="ECO:0007669"/>
    <property type="project" value="TreeGrafter"/>
</dbReference>
<dbReference type="Pfam" id="PF01612">
    <property type="entry name" value="DNA_pol_A_exo1"/>
    <property type="match status" value="1"/>
</dbReference>
<dbReference type="SMART" id="SM00482">
    <property type="entry name" value="POLAc"/>
    <property type="match status" value="1"/>
</dbReference>
<dbReference type="GO" id="GO:0003887">
    <property type="term" value="F:DNA-directed DNA polymerase activity"/>
    <property type="evidence" value="ECO:0007669"/>
    <property type="project" value="UniProtKB-EC"/>
</dbReference>
<dbReference type="Gene3D" id="3.30.70.370">
    <property type="match status" value="1"/>
</dbReference>
<evidence type="ECO:0000256" key="3">
    <source>
        <dbReference type="ARBA" id="ARBA00020311"/>
    </source>
</evidence>
<dbReference type="OrthoDB" id="5196455at2"/>
<dbReference type="Pfam" id="PF00476">
    <property type="entry name" value="DNA_pol_A"/>
    <property type="match status" value="1"/>
</dbReference>
<name>A0A1E7LQJ7_9ACTN</name>
<keyword evidence="9" id="KW-1185">Reference proteome</keyword>
<evidence type="ECO:0000256" key="5">
    <source>
        <dbReference type="ARBA" id="ARBA00049244"/>
    </source>
</evidence>
<keyword evidence="4" id="KW-0235">DNA replication</keyword>
<dbReference type="Gene3D" id="3.30.420.10">
    <property type="entry name" value="Ribonuclease H-like superfamily/Ribonuclease H"/>
    <property type="match status" value="1"/>
</dbReference>
<dbReference type="InterPro" id="IPR043502">
    <property type="entry name" value="DNA/RNA_pol_sf"/>
</dbReference>
<evidence type="ECO:0000256" key="2">
    <source>
        <dbReference type="ARBA" id="ARBA00012417"/>
    </source>
</evidence>
<accession>A0A1E7LQJ7</accession>
<feature type="domain" description="DNA-directed DNA polymerase family A palm" evidence="7">
    <location>
        <begin position="386"/>
        <end position="576"/>
    </location>
</feature>
<dbReference type="GO" id="GO:0006261">
    <property type="term" value="P:DNA-templated DNA replication"/>
    <property type="evidence" value="ECO:0007669"/>
    <property type="project" value="InterPro"/>
</dbReference>
<dbReference type="PANTHER" id="PTHR10133">
    <property type="entry name" value="DNA POLYMERASE I"/>
    <property type="match status" value="1"/>
</dbReference>
<organism evidence="8 9">
    <name type="scientific">Streptomyces nanshensis</name>
    <dbReference type="NCBI Taxonomy" id="518642"/>
    <lineage>
        <taxon>Bacteria</taxon>
        <taxon>Bacillati</taxon>
        <taxon>Actinomycetota</taxon>
        <taxon>Actinomycetes</taxon>
        <taxon>Kitasatosporales</taxon>
        <taxon>Streptomycetaceae</taxon>
        <taxon>Streptomyces</taxon>
    </lineage>
</organism>
<evidence type="ECO:0000256" key="1">
    <source>
        <dbReference type="ARBA" id="ARBA00007705"/>
    </source>
</evidence>
<dbReference type="GO" id="GO:0008408">
    <property type="term" value="F:3'-5' exonuclease activity"/>
    <property type="evidence" value="ECO:0007669"/>
    <property type="project" value="InterPro"/>
</dbReference>
<dbReference type="PATRIC" id="fig|518642.7.peg.5055"/>
<dbReference type="InterPro" id="IPR002298">
    <property type="entry name" value="DNA_polymerase_A"/>
</dbReference>
<feature type="domain" description="3'-5' exonuclease" evidence="6">
    <location>
        <begin position="15"/>
        <end position="213"/>
    </location>
</feature>
<evidence type="ECO:0000259" key="7">
    <source>
        <dbReference type="SMART" id="SM00482"/>
    </source>
</evidence>
<dbReference type="InterPro" id="IPR036397">
    <property type="entry name" value="RNaseH_sf"/>
</dbReference>
<dbReference type="SUPFAM" id="SSF53098">
    <property type="entry name" value="Ribonuclease H-like"/>
    <property type="match status" value="1"/>
</dbReference>
<reference evidence="8 9" key="1">
    <citation type="journal article" date="2016" name="Front. Microbiol.">
        <title>Comparative Genomics Analysis of Streptomyces Species Reveals Their Adaptation to the Marine Environment and Their Diversity at the Genomic Level.</title>
        <authorList>
            <person name="Tian X."/>
            <person name="Zhang Z."/>
            <person name="Yang T."/>
            <person name="Chen M."/>
            <person name="Li J."/>
            <person name="Chen F."/>
            <person name="Yang J."/>
            <person name="Li W."/>
            <person name="Zhang B."/>
            <person name="Zhang Z."/>
            <person name="Wu J."/>
            <person name="Zhang C."/>
            <person name="Long L."/>
            <person name="Xiao J."/>
        </authorList>
    </citation>
    <scope>NUCLEOTIDE SEQUENCE [LARGE SCALE GENOMIC DNA]</scope>
    <source>
        <strain evidence="8 9">SCSIO M10372</strain>
    </source>
</reference>
<dbReference type="Proteomes" id="UP000175971">
    <property type="component" value="Unassembled WGS sequence"/>
</dbReference>
<dbReference type="EC" id="2.7.7.7" evidence="2"/>
<dbReference type="Gene3D" id="1.10.150.20">
    <property type="entry name" value="5' to 3' exonuclease, C-terminal subdomain"/>
    <property type="match status" value="1"/>
</dbReference>
<sequence>MLHRSTPLAGGRVEYHICQEPADLAAFRRWVIDVASTGRPIGSDSETTGLDWYASGFRIRLWQFATERESWVVPVELGPQFAAAVAWALRTLPNLVYQNGTFDALAADARLGVALEEHMPKITDTRIIAHLVDSRQDFEGGVGLSLKPLAAYYVDPAVEDPQRALQAEFRKAGGNKSTGWALIDWRNESYLRYAALDPVLCVRLLPRLLERFEAEGGRKALIPYEHRLAEICAKIRRRGMRIDPVYTRGLVGRLAEDKATFERVAARYGVGSVNSPKQVAEALVGMGEELTERTAGGALSVGKDVLLPMADLGTDWQRLGVRRPNALADAVLRAKRAGKWSTSYAQAMLANRDAADRVHPDLNPLGAQTGRAAVSNPPLQQLPSKGWTIRRCVVADPGEVHFSVDQAAVELRVLAALSGESKMKAAIAAGKDLHGFAAEMMFGADFSKPQRTLAKIAGLGTAYQGGAVTLAKQTGQDVAVMRDTLSRYNRAFPGIKRWARALQREAMSDRAVLTTVTGRRLHLDRDRLYKVVAYACQSTARDTMGRALIEMDDRGLTPYLTGWIHDEVVGTAPRDEAQDIARECADAMRMDLLGVPLDTDCEVTGPSWADGYGLPDEWAYRG</sequence>
<dbReference type="InterPro" id="IPR012337">
    <property type="entry name" value="RNaseH-like_sf"/>
</dbReference>
<dbReference type="AlphaFoldDB" id="A0A1E7LQJ7"/>